<dbReference type="eggNOG" id="COG0500">
    <property type="taxonomic scope" value="Bacteria"/>
</dbReference>
<dbReference type="GO" id="GO:0008171">
    <property type="term" value="F:O-methyltransferase activity"/>
    <property type="evidence" value="ECO:0007669"/>
    <property type="project" value="InterPro"/>
</dbReference>
<evidence type="ECO:0000259" key="5">
    <source>
        <dbReference type="Pfam" id="PF08100"/>
    </source>
</evidence>
<dbReference type="AlphaFoldDB" id="E1JS27"/>
<dbReference type="InterPro" id="IPR036388">
    <property type="entry name" value="WH-like_DNA-bd_sf"/>
</dbReference>
<dbReference type="STRING" id="596151.DesfrDRAFT_0426"/>
<dbReference type="Pfam" id="PF00891">
    <property type="entry name" value="Methyltransf_2"/>
    <property type="match status" value="1"/>
</dbReference>
<dbReference type="SUPFAM" id="SSF46785">
    <property type="entry name" value="Winged helix' DNA-binding domain"/>
    <property type="match status" value="1"/>
</dbReference>
<evidence type="ECO:0000313" key="7">
    <source>
        <dbReference type="Proteomes" id="UP000006250"/>
    </source>
</evidence>
<dbReference type="InterPro" id="IPR016461">
    <property type="entry name" value="COMT-like"/>
</dbReference>
<dbReference type="OrthoDB" id="9767938at2"/>
<accession>E1JS27</accession>
<dbReference type="GO" id="GO:0046983">
    <property type="term" value="F:protein dimerization activity"/>
    <property type="evidence" value="ECO:0007669"/>
    <property type="project" value="InterPro"/>
</dbReference>
<keyword evidence="2 6" id="KW-0808">Transferase</keyword>
<proteinExistence type="predicted"/>
<protein>
    <submittedName>
        <fullName evidence="6">Methyltransferase type 12</fullName>
    </submittedName>
</protein>
<dbReference type="Gene3D" id="1.10.10.10">
    <property type="entry name" value="Winged helix-like DNA-binding domain superfamily/Winged helix DNA-binding domain"/>
    <property type="match status" value="1"/>
</dbReference>
<evidence type="ECO:0000313" key="6">
    <source>
        <dbReference type="EMBL" id="EFL52796.1"/>
    </source>
</evidence>
<reference evidence="6 7" key="1">
    <citation type="submission" date="2010-08" db="EMBL/GenBank/DDBJ databases">
        <title>The draft genome of Desulfovibrio fructosovorans JJ.</title>
        <authorList>
            <consortium name="US DOE Joint Genome Institute (JGI-PGF)"/>
            <person name="Lucas S."/>
            <person name="Copeland A."/>
            <person name="Lapidus A."/>
            <person name="Cheng J.-F."/>
            <person name="Bruce D."/>
            <person name="Goodwin L."/>
            <person name="Pitluck S."/>
            <person name="Land M.L."/>
            <person name="Hauser L."/>
            <person name="Chang Y.-J."/>
            <person name="Jeffries C."/>
            <person name="Wall J.D."/>
            <person name="Stahl D.A."/>
            <person name="Arkin A.P."/>
            <person name="Dehal P."/>
            <person name="Stolyar S.M."/>
            <person name="Hazen T.C."/>
            <person name="Woyke T.J."/>
        </authorList>
    </citation>
    <scope>NUCLEOTIDE SEQUENCE [LARGE SCALE GENOMIC DNA]</scope>
    <source>
        <strain evidence="6 7">JJ</strain>
    </source>
</reference>
<gene>
    <name evidence="6" type="ORF">DesfrDRAFT_0426</name>
</gene>
<dbReference type="PROSITE" id="PS51683">
    <property type="entry name" value="SAM_OMT_II"/>
    <property type="match status" value="1"/>
</dbReference>
<dbReference type="CDD" id="cd02440">
    <property type="entry name" value="AdoMet_MTases"/>
    <property type="match status" value="1"/>
</dbReference>
<dbReference type="PANTHER" id="PTHR43712:SF2">
    <property type="entry name" value="O-METHYLTRANSFERASE CICE"/>
    <property type="match status" value="1"/>
</dbReference>
<dbReference type="Proteomes" id="UP000006250">
    <property type="component" value="Unassembled WGS sequence"/>
</dbReference>
<keyword evidence="3" id="KW-0949">S-adenosyl-L-methionine</keyword>
<dbReference type="PANTHER" id="PTHR43712">
    <property type="entry name" value="PUTATIVE (AFU_ORTHOLOGUE AFUA_4G14580)-RELATED"/>
    <property type="match status" value="1"/>
</dbReference>
<name>E1JS27_SOLFR</name>
<keyword evidence="7" id="KW-1185">Reference proteome</keyword>
<dbReference type="Pfam" id="PF08100">
    <property type="entry name" value="Dimerisation"/>
    <property type="match status" value="1"/>
</dbReference>
<dbReference type="InterPro" id="IPR001077">
    <property type="entry name" value="COMT_C"/>
</dbReference>
<dbReference type="Gene3D" id="3.40.50.150">
    <property type="entry name" value="Vaccinia Virus protein VP39"/>
    <property type="match status" value="1"/>
</dbReference>
<feature type="domain" description="O-methyltransferase dimerisation" evidence="5">
    <location>
        <begin position="24"/>
        <end position="92"/>
    </location>
</feature>
<sequence>MTQNLSVPQTDFTLLEALAISEIASRAVLESTRLGIFDVLADVSLAPSEVAAKFEFQEAKTEALLALLASLGLLATDAGAYRATPLAAEYLRHDSPFFMGKGMELNQRFIRSIATDFTGLLRGTADLRSDTDALWAVEDTLEGAEQFARIGPLQAAVAFLSGLPGFDRWRRMCDVGGNHGTFAMALLDKNPRLRADLVDLPEVAEAAADRIAARGYADRMTAFSCDLRKTSLESERYDLLFVSHVLYGFMDNLADVLSMFHAALTPGGWVVSHHMSPESRVPASIVQGREFMTRMAGYSTHAIGREFLENVLREVGFDNITVASAGHHQSSLLVAGQKA</sequence>
<evidence type="ECO:0000256" key="2">
    <source>
        <dbReference type="ARBA" id="ARBA00022679"/>
    </source>
</evidence>
<evidence type="ECO:0000259" key="4">
    <source>
        <dbReference type="Pfam" id="PF00891"/>
    </source>
</evidence>
<dbReference type="SUPFAM" id="SSF53335">
    <property type="entry name" value="S-adenosyl-L-methionine-dependent methyltransferases"/>
    <property type="match status" value="1"/>
</dbReference>
<dbReference type="EMBL" id="AECZ01000002">
    <property type="protein sequence ID" value="EFL52796.1"/>
    <property type="molecule type" value="Genomic_DNA"/>
</dbReference>
<dbReference type="InterPro" id="IPR029063">
    <property type="entry name" value="SAM-dependent_MTases_sf"/>
</dbReference>
<keyword evidence="1 6" id="KW-0489">Methyltransferase</keyword>
<comment type="caution">
    <text evidence="6">The sequence shown here is derived from an EMBL/GenBank/DDBJ whole genome shotgun (WGS) entry which is preliminary data.</text>
</comment>
<dbReference type="RefSeq" id="WP_005990646.1">
    <property type="nucleotide sequence ID" value="NZ_AECZ01000002.1"/>
</dbReference>
<dbReference type="InterPro" id="IPR036390">
    <property type="entry name" value="WH_DNA-bd_sf"/>
</dbReference>
<dbReference type="GO" id="GO:0032259">
    <property type="term" value="P:methylation"/>
    <property type="evidence" value="ECO:0007669"/>
    <property type="project" value="UniProtKB-KW"/>
</dbReference>
<feature type="domain" description="O-methyltransferase C-terminal" evidence="4">
    <location>
        <begin position="166"/>
        <end position="271"/>
    </location>
</feature>
<evidence type="ECO:0000256" key="3">
    <source>
        <dbReference type="ARBA" id="ARBA00022691"/>
    </source>
</evidence>
<evidence type="ECO:0000256" key="1">
    <source>
        <dbReference type="ARBA" id="ARBA00022603"/>
    </source>
</evidence>
<organism evidence="6 7">
    <name type="scientific">Solidesulfovibrio fructosivorans JJ]</name>
    <dbReference type="NCBI Taxonomy" id="596151"/>
    <lineage>
        <taxon>Bacteria</taxon>
        <taxon>Pseudomonadati</taxon>
        <taxon>Thermodesulfobacteriota</taxon>
        <taxon>Desulfovibrionia</taxon>
        <taxon>Desulfovibrionales</taxon>
        <taxon>Desulfovibrionaceae</taxon>
        <taxon>Solidesulfovibrio</taxon>
    </lineage>
</organism>
<dbReference type="InterPro" id="IPR012967">
    <property type="entry name" value="COMT_dimerisation"/>
</dbReference>